<feature type="compositionally biased region" description="Polar residues" evidence="1">
    <location>
        <begin position="71"/>
        <end position="82"/>
    </location>
</feature>
<organism evidence="3 4">
    <name type="scientific">Desmophyllum pertusum</name>
    <dbReference type="NCBI Taxonomy" id="174260"/>
    <lineage>
        <taxon>Eukaryota</taxon>
        <taxon>Metazoa</taxon>
        <taxon>Cnidaria</taxon>
        <taxon>Anthozoa</taxon>
        <taxon>Hexacorallia</taxon>
        <taxon>Scleractinia</taxon>
        <taxon>Caryophylliina</taxon>
        <taxon>Caryophylliidae</taxon>
        <taxon>Desmophyllum</taxon>
    </lineage>
</organism>
<feature type="compositionally biased region" description="Low complexity" evidence="1">
    <location>
        <begin position="20"/>
        <end position="59"/>
    </location>
</feature>
<evidence type="ECO:0000313" key="4">
    <source>
        <dbReference type="Proteomes" id="UP001163046"/>
    </source>
</evidence>
<dbReference type="OrthoDB" id="10532487at2759"/>
<name>A0A9W9YG03_9CNID</name>
<evidence type="ECO:0000256" key="2">
    <source>
        <dbReference type="SAM" id="SignalP"/>
    </source>
</evidence>
<protein>
    <submittedName>
        <fullName evidence="3">Uncharacterized protein</fullName>
    </submittedName>
</protein>
<sequence length="270" mass="29160">MISGSITVLIVLVAFSSPGQTSNTTSSVSQSSQTITPSSASAAHPIASNSAITNPTEPKTTPPIAPTTKPDQTGNSTTTTPPEKSRTCAKLSLIVNMDWNEMLTNKLSKFYEMFATGLSMSLRSLYNKSEYLNVTEVTFTEEAKEVLVNATLCLVVKENEDIEDMFINKVKSGKLDVVPVKNDSAEFEPIGVSFMKWTAKDGECEKKCEGAAGPIDIERKCQAERYSCNGHKNKSDTSDECVKYCPSSNAAIAVPSLILTIGILLSFSFQ</sequence>
<gene>
    <name evidence="3" type="ORF">OS493_009991</name>
</gene>
<keyword evidence="2" id="KW-0732">Signal</keyword>
<feature type="signal peptide" evidence="2">
    <location>
        <begin position="1"/>
        <end position="21"/>
    </location>
</feature>
<dbReference type="Proteomes" id="UP001163046">
    <property type="component" value="Unassembled WGS sequence"/>
</dbReference>
<evidence type="ECO:0000313" key="3">
    <source>
        <dbReference type="EMBL" id="KAJ7337137.1"/>
    </source>
</evidence>
<dbReference type="EMBL" id="MU827781">
    <property type="protein sequence ID" value="KAJ7337137.1"/>
    <property type="molecule type" value="Genomic_DNA"/>
</dbReference>
<evidence type="ECO:0000256" key="1">
    <source>
        <dbReference type="SAM" id="MobiDB-lite"/>
    </source>
</evidence>
<feature type="region of interest" description="Disordered" evidence="1">
    <location>
        <begin position="19"/>
        <end position="85"/>
    </location>
</feature>
<reference evidence="3" key="1">
    <citation type="submission" date="2023-01" db="EMBL/GenBank/DDBJ databases">
        <title>Genome assembly of the deep-sea coral Lophelia pertusa.</title>
        <authorList>
            <person name="Herrera S."/>
            <person name="Cordes E."/>
        </authorList>
    </citation>
    <scope>NUCLEOTIDE SEQUENCE</scope>
    <source>
        <strain evidence="3">USNM1676648</strain>
        <tissue evidence="3">Polyp</tissue>
    </source>
</reference>
<keyword evidence="4" id="KW-1185">Reference proteome</keyword>
<feature type="chain" id="PRO_5040723839" evidence="2">
    <location>
        <begin position="22"/>
        <end position="270"/>
    </location>
</feature>
<proteinExistence type="predicted"/>
<dbReference type="AlphaFoldDB" id="A0A9W9YG03"/>
<accession>A0A9W9YG03</accession>
<comment type="caution">
    <text evidence="3">The sequence shown here is derived from an EMBL/GenBank/DDBJ whole genome shotgun (WGS) entry which is preliminary data.</text>
</comment>